<dbReference type="Pfam" id="PF00126">
    <property type="entry name" value="HTH_1"/>
    <property type="match status" value="1"/>
</dbReference>
<evidence type="ECO:0000313" key="6">
    <source>
        <dbReference type="EMBL" id="RCG15641.1"/>
    </source>
</evidence>
<dbReference type="InterPro" id="IPR036390">
    <property type="entry name" value="WH_DNA-bd_sf"/>
</dbReference>
<evidence type="ECO:0000256" key="4">
    <source>
        <dbReference type="ARBA" id="ARBA00023163"/>
    </source>
</evidence>
<evidence type="ECO:0000256" key="2">
    <source>
        <dbReference type="ARBA" id="ARBA00023015"/>
    </source>
</evidence>
<comment type="similarity">
    <text evidence="1">Belongs to the LysR transcriptional regulatory family.</text>
</comment>
<dbReference type="GO" id="GO:0003677">
    <property type="term" value="F:DNA binding"/>
    <property type="evidence" value="ECO:0007669"/>
    <property type="project" value="UniProtKB-KW"/>
</dbReference>
<reference evidence="6 7" key="1">
    <citation type="submission" date="2018-06" db="EMBL/GenBank/DDBJ databases">
        <title>Streptomyces reniochalinae sp. nov. and Streptomyces diacarnus sp. nov. from marine sponges.</title>
        <authorList>
            <person name="Li L."/>
        </authorList>
    </citation>
    <scope>NUCLEOTIDE SEQUENCE [LARGE SCALE GENOMIC DNA]</scope>
    <source>
        <strain evidence="6 7">LHW51701</strain>
    </source>
</reference>
<protein>
    <submittedName>
        <fullName evidence="6">LysR family transcriptional regulator</fullName>
    </submittedName>
</protein>
<dbReference type="InterPro" id="IPR005119">
    <property type="entry name" value="LysR_subst-bd"/>
</dbReference>
<dbReference type="PANTHER" id="PTHR30346">
    <property type="entry name" value="TRANSCRIPTIONAL DUAL REGULATOR HCAR-RELATED"/>
    <property type="match status" value="1"/>
</dbReference>
<dbReference type="InterPro" id="IPR000847">
    <property type="entry name" value="LysR_HTH_N"/>
</dbReference>
<dbReference type="RefSeq" id="WP_114025201.1">
    <property type="nucleotide sequence ID" value="NZ_QOIN01000066.1"/>
</dbReference>
<dbReference type="GO" id="GO:0032993">
    <property type="term" value="C:protein-DNA complex"/>
    <property type="evidence" value="ECO:0007669"/>
    <property type="project" value="TreeGrafter"/>
</dbReference>
<dbReference type="Proteomes" id="UP000252914">
    <property type="component" value="Unassembled WGS sequence"/>
</dbReference>
<dbReference type="PRINTS" id="PR00039">
    <property type="entry name" value="HTHLYSR"/>
</dbReference>
<keyword evidence="2" id="KW-0805">Transcription regulation</keyword>
<dbReference type="GO" id="GO:0003700">
    <property type="term" value="F:DNA-binding transcription factor activity"/>
    <property type="evidence" value="ECO:0007669"/>
    <property type="project" value="InterPro"/>
</dbReference>
<dbReference type="Pfam" id="PF03466">
    <property type="entry name" value="LysR_substrate"/>
    <property type="match status" value="1"/>
</dbReference>
<evidence type="ECO:0000259" key="5">
    <source>
        <dbReference type="PROSITE" id="PS50931"/>
    </source>
</evidence>
<keyword evidence="3" id="KW-0238">DNA-binding</keyword>
<comment type="caution">
    <text evidence="6">The sequence shown here is derived from an EMBL/GenBank/DDBJ whole genome shotgun (WGS) entry which is preliminary data.</text>
</comment>
<dbReference type="Gene3D" id="1.10.10.10">
    <property type="entry name" value="Winged helix-like DNA-binding domain superfamily/Winged helix DNA-binding domain"/>
    <property type="match status" value="1"/>
</dbReference>
<dbReference type="AlphaFoldDB" id="A0A367EC81"/>
<dbReference type="PANTHER" id="PTHR30346:SF0">
    <property type="entry name" value="HCA OPERON TRANSCRIPTIONAL ACTIVATOR HCAR"/>
    <property type="match status" value="1"/>
</dbReference>
<organism evidence="6 7">
    <name type="scientific">Streptomyces diacarni</name>
    <dbReference type="NCBI Taxonomy" id="2800381"/>
    <lineage>
        <taxon>Bacteria</taxon>
        <taxon>Bacillati</taxon>
        <taxon>Actinomycetota</taxon>
        <taxon>Actinomycetes</taxon>
        <taxon>Kitasatosporales</taxon>
        <taxon>Streptomycetaceae</taxon>
        <taxon>Streptomyces</taxon>
    </lineage>
</organism>
<sequence length="291" mass="31879">MFTLAQLSGFVAVAEELHFTRAAERLRMTQPPLSRQIQLLESELRVELLDRTKRSVRLTPAGRAFLNEARRILRQAHDATLTVRKVSAGEAGAVAIGFTAASAYSSLGRLLETARGALPDADIVLREMVTRDQLEALSEGALDLGMVRPAAVGTDLVSRPAAREALLAALPAGHRLAERDEDPHITDFDGQELLMYAPVEARYFHELLISVFRAAGVTPEFTQYLTQVHSILAMVNAGWGIALVPEAAAQMRFPGVVFRPVELAAPAPVELNLVWRRSNDNPALHALLRRL</sequence>
<dbReference type="PROSITE" id="PS50931">
    <property type="entry name" value="HTH_LYSR"/>
    <property type="match status" value="1"/>
</dbReference>
<name>A0A367EC81_9ACTN</name>
<evidence type="ECO:0000256" key="1">
    <source>
        <dbReference type="ARBA" id="ARBA00009437"/>
    </source>
</evidence>
<evidence type="ECO:0000313" key="7">
    <source>
        <dbReference type="Proteomes" id="UP000252914"/>
    </source>
</evidence>
<keyword evidence="4" id="KW-0804">Transcription</keyword>
<evidence type="ECO:0000256" key="3">
    <source>
        <dbReference type="ARBA" id="ARBA00023125"/>
    </source>
</evidence>
<dbReference type="FunFam" id="1.10.10.10:FF:000001">
    <property type="entry name" value="LysR family transcriptional regulator"/>
    <property type="match status" value="1"/>
</dbReference>
<proteinExistence type="inferred from homology"/>
<keyword evidence="7" id="KW-1185">Reference proteome</keyword>
<dbReference type="SUPFAM" id="SSF53850">
    <property type="entry name" value="Periplasmic binding protein-like II"/>
    <property type="match status" value="1"/>
</dbReference>
<dbReference type="SUPFAM" id="SSF46785">
    <property type="entry name" value="Winged helix' DNA-binding domain"/>
    <property type="match status" value="1"/>
</dbReference>
<gene>
    <name evidence="6" type="ORF">DTL70_30295</name>
</gene>
<dbReference type="EMBL" id="QOIN01000066">
    <property type="protein sequence ID" value="RCG15641.1"/>
    <property type="molecule type" value="Genomic_DNA"/>
</dbReference>
<dbReference type="Gene3D" id="3.40.190.10">
    <property type="entry name" value="Periplasmic binding protein-like II"/>
    <property type="match status" value="2"/>
</dbReference>
<feature type="domain" description="HTH lysR-type" evidence="5">
    <location>
        <begin position="2"/>
        <end position="59"/>
    </location>
</feature>
<accession>A0A367EC81</accession>
<dbReference type="InterPro" id="IPR036388">
    <property type="entry name" value="WH-like_DNA-bd_sf"/>
</dbReference>